<dbReference type="STRING" id="1550231.SAMN05660662_1871"/>
<dbReference type="EC" id="2.4.2.3" evidence="1"/>
<dbReference type="InterPro" id="IPR000845">
    <property type="entry name" value="Nucleoside_phosphorylase_d"/>
</dbReference>
<evidence type="ECO:0000256" key="1">
    <source>
        <dbReference type="ARBA" id="ARBA00011888"/>
    </source>
</evidence>
<comment type="catalytic activity">
    <reaction evidence="3">
        <text>uridine + phosphate = alpha-D-ribose 1-phosphate + uracil</text>
        <dbReference type="Rhea" id="RHEA:24388"/>
        <dbReference type="ChEBI" id="CHEBI:16704"/>
        <dbReference type="ChEBI" id="CHEBI:17568"/>
        <dbReference type="ChEBI" id="CHEBI:43474"/>
        <dbReference type="ChEBI" id="CHEBI:57720"/>
        <dbReference type="EC" id="2.4.2.3"/>
    </reaction>
</comment>
<dbReference type="GO" id="GO:0006152">
    <property type="term" value="P:purine nucleoside catabolic process"/>
    <property type="evidence" value="ECO:0007669"/>
    <property type="project" value="TreeGrafter"/>
</dbReference>
<dbReference type="InterPro" id="IPR035994">
    <property type="entry name" value="Nucleoside_phosphorylase_sf"/>
</dbReference>
<reference evidence="6" key="1">
    <citation type="submission" date="2016-10" db="EMBL/GenBank/DDBJ databases">
        <authorList>
            <person name="Varghese N."/>
            <person name="Submissions S."/>
        </authorList>
    </citation>
    <scope>NUCLEOTIDE SEQUENCE [LARGE SCALE GENOMIC DNA]</scope>
    <source>
        <strain evidence="6">DSM 44268</strain>
    </source>
</reference>
<sequence length="254" mass="26937">MTASDFPLAEFDGNSPALIEPAAIAATGDVPERAVVCFFRDVIDEVCGDGRAEVVAETTWESGVHRLYRLPVEGGHVGVFHPGVGAPLASGVLEEMIASGCRTFVACGGAGAVIPGLALGHVVVPSSAVRDEGTSYHYLPASREVAADPAVTAVLSAVLAERDVPHVVGKTWTTDAPYRETHARIAARRAEGCLTVEMETAAFFAVARHRSVTFGQYLYAGDDVSGGEWDSRQWQTSSARRDLFWLAVAAVLRL</sequence>
<organism evidence="5 6">
    <name type="scientific">Blastococcus aurantiacus</name>
    <dbReference type="NCBI Taxonomy" id="1550231"/>
    <lineage>
        <taxon>Bacteria</taxon>
        <taxon>Bacillati</taxon>
        <taxon>Actinomycetota</taxon>
        <taxon>Actinomycetes</taxon>
        <taxon>Geodermatophilales</taxon>
        <taxon>Geodermatophilaceae</taxon>
        <taxon>Blastococcus</taxon>
    </lineage>
</organism>
<dbReference type="OrthoDB" id="7945729at2"/>
<dbReference type="PANTHER" id="PTHR43691">
    <property type="entry name" value="URIDINE PHOSPHORYLASE"/>
    <property type="match status" value="1"/>
</dbReference>
<dbReference type="GO" id="GO:0004731">
    <property type="term" value="F:purine-nucleoside phosphorylase activity"/>
    <property type="evidence" value="ECO:0007669"/>
    <property type="project" value="TreeGrafter"/>
</dbReference>
<feature type="domain" description="Nucleoside phosphorylase" evidence="4">
    <location>
        <begin position="55"/>
        <end position="241"/>
    </location>
</feature>
<dbReference type="GO" id="GO:0005829">
    <property type="term" value="C:cytosol"/>
    <property type="evidence" value="ECO:0007669"/>
    <property type="project" value="TreeGrafter"/>
</dbReference>
<evidence type="ECO:0000256" key="3">
    <source>
        <dbReference type="ARBA" id="ARBA00048447"/>
    </source>
</evidence>
<name>A0A1G7KID5_9ACTN</name>
<evidence type="ECO:0000313" key="5">
    <source>
        <dbReference type="EMBL" id="SDF36599.1"/>
    </source>
</evidence>
<dbReference type="GO" id="GO:0004850">
    <property type="term" value="F:uridine phosphorylase activity"/>
    <property type="evidence" value="ECO:0007669"/>
    <property type="project" value="UniProtKB-EC"/>
</dbReference>
<dbReference type="AlphaFoldDB" id="A0A1G7KID5"/>
<dbReference type="CDD" id="cd09007">
    <property type="entry name" value="NP-I_spr0068"/>
    <property type="match status" value="1"/>
</dbReference>
<accession>A0A1G7KID5</accession>
<dbReference type="SUPFAM" id="SSF53167">
    <property type="entry name" value="Purine and uridine phosphorylases"/>
    <property type="match status" value="1"/>
</dbReference>
<evidence type="ECO:0000259" key="4">
    <source>
        <dbReference type="Pfam" id="PF01048"/>
    </source>
</evidence>
<gene>
    <name evidence="5" type="ORF">SAMN05660662_1871</name>
</gene>
<evidence type="ECO:0000313" key="6">
    <source>
        <dbReference type="Proteomes" id="UP000199406"/>
    </source>
</evidence>
<dbReference type="Gene3D" id="3.40.50.1580">
    <property type="entry name" value="Nucleoside phosphorylase domain"/>
    <property type="match status" value="1"/>
</dbReference>
<dbReference type="EMBL" id="FNBT01000003">
    <property type="protein sequence ID" value="SDF36599.1"/>
    <property type="molecule type" value="Genomic_DNA"/>
</dbReference>
<dbReference type="Proteomes" id="UP000199406">
    <property type="component" value="Unassembled WGS sequence"/>
</dbReference>
<dbReference type="PANTHER" id="PTHR43691:SF11">
    <property type="entry name" value="FI09636P-RELATED"/>
    <property type="match status" value="1"/>
</dbReference>
<proteinExistence type="predicted"/>
<keyword evidence="6" id="KW-1185">Reference proteome</keyword>
<evidence type="ECO:0000256" key="2">
    <source>
        <dbReference type="ARBA" id="ARBA00021980"/>
    </source>
</evidence>
<dbReference type="Pfam" id="PF01048">
    <property type="entry name" value="PNP_UDP_1"/>
    <property type="match status" value="1"/>
</dbReference>
<dbReference type="RefSeq" id="WP_091765074.1">
    <property type="nucleotide sequence ID" value="NZ_FNBT01000003.1"/>
</dbReference>
<protein>
    <recommendedName>
        <fullName evidence="2">Uridine phosphorylase</fullName>
        <ecNumber evidence="1">2.4.2.3</ecNumber>
    </recommendedName>
</protein>